<protein>
    <submittedName>
        <fullName evidence="1">Prenyltransferase</fullName>
    </submittedName>
</protein>
<organism evidence="1 2">
    <name type="scientific">Cryptosporangium phraense</name>
    <dbReference type="NCBI Taxonomy" id="2593070"/>
    <lineage>
        <taxon>Bacteria</taxon>
        <taxon>Bacillati</taxon>
        <taxon>Actinomycetota</taxon>
        <taxon>Actinomycetes</taxon>
        <taxon>Cryptosporangiales</taxon>
        <taxon>Cryptosporangiaceae</taxon>
        <taxon>Cryptosporangium</taxon>
    </lineage>
</organism>
<dbReference type="Gene3D" id="1.50.10.10">
    <property type="match status" value="1"/>
</dbReference>
<dbReference type="GO" id="GO:0016740">
    <property type="term" value="F:transferase activity"/>
    <property type="evidence" value="ECO:0007669"/>
    <property type="project" value="UniProtKB-KW"/>
</dbReference>
<comment type="caution">
    <text evidence="1">The sequence shown here is derived from an EMBL/GenBank/DDBJ whole genome shotgun (WGS) entry which is preliminary data.</text>
</comment>
<proteinExistence type="predicted"/>
<dbReference type="SUPFAM" id="SSF48208">
    <property type="entry name" value="Six-hairpin glycosidases"/>
    <property type="match status" value="1"/>
</dbReference>
<dbReference type="InterPro" id="IPR012341">
    <property type="entry name" value="6hp_glycosidase-like_sf"/>
</dbReference>
<dbReference type="InterPro" id="IPR008928">
    <property type="entry name" value="6-hairpin_glycosidase_sf"/>
</dbReference>
<evidence type="ECO:0000313" key="1">
    <source>
        <dbReference type="EMBL" id="TQS42042.1"/>
    </source>
</evidence>
<dbReference type="OrthoDB" id="5175804at2"/>
<dbReference type="RefSeq" id="WP_142707443.1">
    <property type="nucleotide sequence ID" value="NZ_VIRS01000020.1"/>
</dbReference>
<evidence type="ECO:0000313" key="2">
    <source>
        <dbReference type="Proteomes" id="UP000317982"/>
    </source>
</evidence>
<dbReference type="GO" id="GO:0005975">
    <property type="term" value="P:carbohydrate metabolic process"/>
    <property type="evidence" value="ECO:0007669"/>
    <property type="project" value="InterPro"/>
</dbReference>
<name>A0A545AL50_9ACTN</name>
<dbReference type="EMBL" id="VIRS01000020">
    <property type="protein sequence ID" value="TQS42042.1"/>
    <property type="molecule type" value="Genomic_DNA"/>
</dbReference>
<reference evidence="1 2" key="1">
    <citation type="submission" date="2019-07" db="EMBL/GenBank/DDBJ databases">
        <title>Cryptosporangium phraense sp. nov., isolated from plant litter.</title>
        <authorList>
            <person name="Suriyachadkun C."/>
        </authorList>
    </citation>
    <scope>NUCLEOTIDE SEQUENCE [LARGE SCALE GENOMIC DNA]</scope>
    <source>
        <strain evidence="1 2">A-T 5661</strain>
    </source>
</reference>
<keyword evidence="2" id="KW-1185">Reference proteome</keyword>
<sequence>MSDVPALEGVLTSSEVLRTAEAIAEVQEPAGAIPWFRDGHLDPWDHVQSAMALTAAGLTGRAEAAYEWCRQTQRPDGSWASKYVAGRVEDASADANFTAYVATGVWHHWTITRDRAFVERMWPVVRAAIGAVLSLQTSGGEIHWGREPSGAVKPEILLTGNASVHLSLRCAVALAEVVGELAPEWELAAARLGHVVERHPERFADKHRYSMDWYYPILSGVLSRADADARLAARWDDFVVPGLGIRCVADQPWVTGAETCELVLALDAIGRPDDAREQLAAMQHLRHDDGSYWTGYVYPDATRWPVEQTAWTAATVILATDALSRTTPGSGLFRGEGLPSGVLAGALEGTCSCPANR</sequence>
<dbReference type="InParanoid" id="A0A545AL50"/>
<dbReference type="AlphaFoldDB" id="A0A545AL50"/>
<dbReference type="Proteomes" id="UP000317982">
    <property type="component" value="Unassembled WGS sequence"/>
</dbReference>
<gene>
    <name evidence="1" type="ORF">FL583_25980</name>
</gene>
<accession>A0A545AL50</accession>
<keyword evidence="1" id="KW-0808">Transferase</keyword>